<dbReference type="Pfam" id="PF01130">
    <property type="entry name" value="CD36"/>
    <property type="match status" value="1"/>
</dbReference>
<evidence type="ECO:0000256" key="1">
    <source>
        <dbReference type="ARBA" id="ARBA00004651"/>
    </source>
</evidence>
<evidence type="ECO:0000256" key="4">
    <source>
        <dbReference type="ARBA" id="ARBA00022606"/>
    </source>
</evidence>
<feature type="transmembrane region" description="Helical" evidence="13">
    <location>
        <begin position="7"/>
        <end position="26"/>
    </location>
</feature>
<keyword evidence="11" id="KW-0325">Glycoprotein</keyword>
<proteinExistence type="inferred from homology"/>
<dbReference type="GO" id="GO:0005044">
    <property type="term" value="F:scavenger receptor activity"/>
    <property type="evidence" value="ECO:0007669"/>
    <property type="project" value="TreeGrafter"/>
</dbReference>
<gene>
    <name evidence="14" type="ORF">PSYICH_LOCUS4949</name>
</gene>
<name>A0A9P0GBU7_9CUCU</name>
<keyword evidence="3" id="KW-1003">Cell membrane</keyword>
<feature type="transmembrane region" description="Helical" evidence="13">
    <location>
        <begin position="457"/>
        <end position="477"/>
    </location>
</feature>
<dbReference type="Proteomes" id="UP001153636">
    <property type="component" value="Chromosome 15"/>
</dbReference>
<keyword evidence="4" id="KW-0716">Sensory transduction</keyword>
<evidence type="ECO:0000256" key="7">
    <source>
        <dbReference type="ARBA" id="ARBA00022989"/>
    </source>
</evidence>
<dbReference type="GO" id="GO:0005737">
    <property type="term" value="C:cytoplasm"/>
    <property type="evidence" value="ECO:0007669"/>
    <property type="project" value="TreeGrafter"/>
</dbReference>
<feature type="region of interest" description="Disordered" evidence="12">
    <location>
        <begin position="520"/>
        <end position="546"/>
    </location>
</feature>
<keyword evidence="8 13" id="KW-0472">Membrane</keyword>
<evidence type="ECO:0000256" key="5">
    <source>
        <dbReference type="ARBA" id="ARBA00022692"/>
    </source>
</evidence>
<comment type="subcellular location">
    <subcellularLocation>
        <location evidence="1">Cell membrane</location>
        <topology evidence="1">Multi-pass membrane protein</topology>
    </subcellularLocation>
</comment>
<evidence type="ECO:0000256" key="2">
    <source>
        <dbReference type="ARBA" id="ARBA00010532"/>
    </source>
</evidence>
<keyword evidence="5 13" id="KW-0812">Transmembrane</keyword>
<dbReference type="GO" id="GO:0007608">
    <property type="term" value="P:sensory perception of smell"/>
    <property type="evidence" value="ECO:0007669"/>
    <property type="project" value="UniProtKB-KW"/>
</dbReference>
<evidence type="ECO:0008006" key="16">
    <source>
        <dbReference type="Google" id="ProtNLM"/>
    </source>
</evidence>
<keyword evidence="10" id="KW-0675">Receptor</keyword>
<dbReference type="AlphaFoldDB" id="A0A9P0GBU7"/>
<dbReference type="InterPro" id="IPR002159">
    <property type="entry name" value="CD36_fam"/>
</dbReference>
<evidence type="ECO:0000256" key="12">
    <source>
        <dbReference type="SAM" id="MobiDB-lite"/>
    </source>
</evidence>
<keyword evidence="6" id="KW-0552">Olfaction</keyword>
<evidence type="ECO:0000256" key="11">
    <source>
        <dbReference type="ARBA" id="ARBA00023180"/>
    </source>
</evidence>
<dbReference type="EMBL" id="OV651827">
    <property type="protein sequence ID" value="CAH1103867.1"/>
    <property type="molecule type" value="Genomic_DNA"/>
</dbReference>
<dbReference type="OrthoDB" id="10024078at2759"/>
<comment type="similarity">
    <text evidence="2">Belongs to the CD36 family.</text>
</comment>
<reference evidence="14" key="1">
    <citation type="submission" date="2022-01" db="EMBL/GenBank/DDBJ databases">
        <authorList>
            <person name="King R."/>
        </authorList>
    </citation>
    <scope>NUCLEOTIDE SEQUENCE</scope>
</reference>
<sequence length="546" mass="61504">MQLGIKLLIGGAVLFVGNLIVGFLGFQPMVNYMVKDQTALRKRNEIRGIYLKIPFPLDFRIYFFNVSNPMEVQNGAKPIVTQVGPYCYDEFKNKINVVDNDAEDSLQYDAFDIYQFNKTRSGNLSDEDFVTIVNPLLVGMVNKVAEDSPALLSIVNQAISGIFRNPQSIYLTDKVKNILFDGMELDCKGTDFAAKAVCTQLRTLIPGIKESPTDKNVLLFSLLGTRNATVASTIKIMRGIKNYKDLGRVLEVDGEKHITLWGSDKCNRFQGTDGWIIPPLLDPADGIHAFTTQLCRNIELNYVKDVVIKGINVRRYEGNLGDQTNNEDDKCYCASPKKCLRKGLFDLNKCMGAPILASLPHFLYGDESLQNEVQGLNPNPNDHVLNINIEPMTSAPLSVRIRIQMSLEIGPQSKISVMKNLPVAVHPMFWLEDGLDLEGPLYTKISNIFILLKMAHVIRWVFLVVAFTMIGYGYYLYFKNKKSVKITPVHSSTSEKDNEGFSRSTNDLMVQLRNEMSNERNGYNISNNNNNNNKNIMSGHEFDRYG</sequence>
<evidence type="ECO:0000256" key="6">
    <source>
        <dbReference type="ARBA" id="ARBA00022725"/>
    </source>
</evidence>
<organism evidence="14 15">
    <name type="scientific">Psylliodes chrysocephalus</name>
    <dbReference type="NCBI Taxonomy" id="3402493"/>
    <lineage>
        <taxon>Eukaryota</taxon>
        <taxon>Metazoa</taxon>
        <taxon>Ecdysozoa</taxon>
        <taxon>Arthropoda</taxon>
        <taxon>Hexapoda</taxon>
        <taxon>Insecta</taxon>
        <taxon>Pterygota</taxon>
        <taxon>Neoptera</taxon>
        <taxon>Endopterygota</taxon>
        <taxon>Coleoptera</taxon>
        <taxon>Polyphaga</taxon>
        <taxon>Cucujiformia</taxon>
        <taxon>Chrysomeloidea</taxon>
        <taxon>Chrysomelidae</taxon>
        <taxon>Galerucinae</taxon>
        <taxon>Alticini</taxon>
        <taxon>Psylliodes</taxon>
    </lineage>
</organism>
<evidence type="ECO:0000256" key="10">
    <source>
        <dbReference type="ARBA" id="ARBA00023170"/>
    </source>
</evidence>
<evidence type="ECO:0000256" key="9">
    <source>
        <dbReference type="ARBA" id="ARBA00023157"/>
    </source>
</evidence>
<dbReference type="GO" id="GO:0005886">
    <property type="term" value="C:plasma membrane"/>
    <property type="evidence" value="ECO:0007669"/>
    <property type="project" value="UniProtKB-SubCell"/>
</dbReference>
<evidence type="ECO:0000256" key="8">
    <source>
        <dbReference type="ARBA" id="ARBA00023136"/>
    </source>
</evidence>
<dbReference type="PANTHER" id="PTHR11923:SF69">
    <property type="entry name" value="SENSORY NEURON MEMBRANE PROTEIN 1"/>
    <property type="match status" value="1"/>
</dbReference>
<dbReference type="PANTHER" id="PTHR11923">
    <property type="entry name" value="SCAVENGER RECEPTOR CLASS B TYPE-1 SR-B1"/>
    <property type="match status" value="1"/>
</dbReference>
<feature type="compositionally biased region" description="Low complexity" evidence="12">
    <location>
        <begin position="520"/>
        <end position="535"/>
    </location>
</feature>
<dbReference type="PRINTS" id="PR01609">
    <property type="entry name" value="CD36FAMILY"/>
</dbReference>
<evidence type="ECO:0000256" key="3">
    <source>
        <dbReference type="ARBA" id="ARBA00022475"/>
    </source>
</evidence>
<protein>
    <recommendedName>
        <fullName evidence="16">Sensory neuron membrane protein</fullName>
    </recommendedName>
</protein>
<evidence type="ECO:0000256" key="13">
    <source>
        <dbReference type="SAM" id="Phobius"/>
    </source>
</evidence>
<keyword evidence="9" id="KW-1015">Disulfide bond</keyword>
<keyword evidence="15" id="KW-1185">Reference proteome</keyword>
<evidence type="ECO:0000313" key="15">
    <source>
        <dbReference type="Proteomes" id="UP001153636"/>
    </source>
</evidence>
<evidence type="ECO:0000313" key="14">
    <source>
        <dbReference type="EMBL" id="CAH1103867.1"/>
    </source>
</evidence>
<keyword evidence="7 13" id="KW-1133">Transmembrane helix</keyword>
<accession>A0A9P0GBU7</accession>